<dbReference type="Pfam" id="PF00503">
    <property type="entry name" value="G-alpha"/>
    <property type="match status" value="1"/>
</dbReference>
<keyword evidence="2" id="KW-0519">Myristate</keyword>
<accession>A0A1I7Z6U2</accession>
<dbReference type="GO" id="GO:0031683">
    <property type="term" value="F:G-protein beta/gamma-subunit complex binding"/>
    <property type="evidence" value="ECO:0007669"/>
    <property type="project" value="InterPro"/>
</dbReference>
<reference evidence="14" key="1">
    <citation type="submission" date="2016-11" db="UniProtKB">
        <authorList>
            <consortium name="WormBaseParasite"/>
        </authorList>
    </citation>
    <scope>IDENTIFICATION</scope>
</reference>
<feature type="region of interest" description="Disordered" evidence="12">
    <location>
        <begin position="275"/>
        <end position="294"/>
    </location>
</feature>
<feature type="binding site" evidence="10">
    <location>
        <begin position="250"/>
        <end position="256"/>
    </location>
    <ligand>
        <name>GTP</name>
        <dbReference type="ChEBI" id="CHEBI:37565"/>
    </ligand>
</feature>
<dbReference type="GO" id="GO:0046872">
    <property type="term" value="F:metal ion binding"/>
    <property type="evidence" value="ECO:0007669"/>
    <property type="project" value="UniProtKB-KW"/>
</dbReference>
<dbReference type="InterPro" id="IPR011025">
    <property type="entry name" value="GproteinA_insert"/>
</dbReference>
<feature type="binding site" evidence="11">
    <location>
        <position position="256"/>
    </location>
    <ligand>
        <name>Mg(2+)</name>
        <dbReference type="ChEBI" id="CHEBI:18420"/>
    </ligand>
</feature>
<feature type="binding site" evidence="10">
    <location>
        <begin position="117"/>
        <end position="122"/>
    </location>
    <ligand>
        <name>GTP</name>
        <dbReference type="ChEBI" id="CHEBI:37565"/>
    </ligand>
</feature>
<keyword evidence="7" id="KW-0564">Palmitate</keyword>
<evidence type="ECO:0000256" key="12">
    <source>
        <dbReference type="SAM" id="MobiDB-lite"/>
    </source>
</evidence>
<dbReference type="GO" id="GO:0005737">
    <property type="term" value="C:cytoplasm"/>
    <property type="evidence" value="ECO:0007669"/>
    <property type="project" value="TreeGrafter"/>
</dbReference>
<name>A0A1I7Z6U2_9BILA</name>
<evidence type="ECO:0000256" key="10">
    <source>
        <dbReference type="PIRSR" id="PIRSR601019-1"/>
    </source>
</evidence>
<keyword evidence="6 10" id="KW-0342">GTP-binding</keyword>
<evidence type="ECO:0000256" key="7">
    <source>
        <dbReference type="ARBA" id="ARBA00023139"/>
    </source>
</evidence>
<keyword evidence="5 11" id="KW-0460">Magnesium</keyword>
<keyword evidence="9" id="KW-0449">Lipoprotein</keyword>
<keyword evidence="3 11" id="KW-0479">Metal-binding</keyword>
<feature type="binding site" evidence="11">
    <location>
        <position position="121"/>
    </location>
    <ligand>
        <name>Mg(2+)</name>
        <dbReference type="ChEBI" id="CHEBI:18420"/>
    </ligand>
</feature>
<keyword evidence="13" id="KW-1185">Reference proteome</keyword>
<dbReference type="SUPFAM" id="SSF52540">
    <property type="entry name" value="P-loop containing nucleoside triphosphate hydrolases"/>
    <property type="match status" value="1"/>
</dbReference>
<evidence type="ECO:0000256" key="3">
    <source>
        <dbReference type="ARBA" id="ARBA00022723"/>
    </source>
</evidence>
<evidence type="ECO:0000256" key="9">
    <source>
        <dbReference type="ARBA" id="ARBA00023288"/>
    </source>
</evidence>
<protein>
    <submittedName>
        <fullName evidence="14">Guanine nucleotide-binding protein G(O) subunit alpha</fullName>
    </submittedName>
</protein>
<dbReference type="PANTHER" id="PTHR10218">
    <property type="entry name" value="GTP-BINDING PROTEIN ALPHA SUBUNIT"/>
    <property type="match status" value="1"/>
</dbReference>
<dbReference type="InterPro" id="IPR027417">
    <property type="entry name" value="P-loop_NTPase"/>
</dbReference>
<comment type="subunit">
    <text evidence="1">G proteins are composed of 3 units; alpha, beta and gamma. The alpha chain contains the guanine nucleotide binding site.</text>
</comment>
<dbReference type="InterPro" id="IPR001019">
    <property type="entry name" value="Gprotein_alpha_su"/>
</dbReference>
<dbReference type="PROSITE" id="PS51882">
    <property type="entry name" value="G_ALPHA"/>
    <property type="match status" value="1"/>
</dbReference>
<dbReference type="GO" id="GO:0007188">
    <property type="term" value="P:adenylate cyclase-modulating G protein-coupled receptor signaling pathway"/>
    <property type="evidence" value="ECO:0007669"/>
    <property type="project" value="TreeGrafter"/>
</dbReference>
<keyword evidence="4 10" id="KW-0547">Nucleotide-binding</keyword>
<evidence type="ECO:0000256" key="8">
    <source>
        <dbReference type="ARBA" id="ARBA00023224"/>
    </source>
</evidence>
<dbReference type="FunFam" id="1.10.400.10:FF:000011">
    <property type="entry name" value="Guanine nucleotide-binding protein alpha-1 subunit"/>
    <property type="match status" value="1"/>
</dbReference>
<dbReference type="AlphaFoldDB" id="A0A1I7Z6U2"/>
<dbReference type="PANTHER" id="PTHR10218:SF225">
    <property type="entry name" value="GUANINE NUCLEOTIDE-BINDING PROTEIN ALPHA-10 SUBUNIT"/>
    <property type="match status" value="1"/>
</dbReference>
<dbReference type="GO" id="GO:0005834">
    <property type="term" value="C:heterotrimeric G-protein complex"/>
    <property type="evidence" value="ECO:0007669"/>
    <property type="project" value="TreeGrafter"/>
</dbReference>
<keyword evidence="8" id="KW-0807">Transducer</keyword>
<evidence type="ECO:0000256" key="6">
    <source>
        <dbReference type="ARBA" id="ARBA00023134"/>
    </source>
</evidence>
<evidence type="ECO:0000313" key="13">
    <source>
        <dbReference type="Proteomes" id="UP000095287"/>
    </source>
</evidence>
<dbReference type="Proteomes" id="UP000095287">
    <property type="component" value="Unplaced"/>
</dbReference>
<dbReference type="WBParaSite" id="L893_g23442.t1">
    <property type="protein sequence ID" value="L893_g23442.t1"/>
    <property type="gene ID" value="L893_g23442"/>
</dbReference>
<dbReference type="SMART" id="SM00275">
    <property type="entry name" value="G_alpha"/>
    <property type="match status" value="1"/>
</dbReference>
<dbReference type="GO" id="GO:0001664">
    <property type="term" value="F:G protein-coupled receptor binding"/>
    <property type="evidence" value="ECO:0007669"/>
    <property type="project" value="TreeGrafter"/>
</dbReference>
<evidence type="ECO:0000256" key="1">
    <source>
        <dbReference type="ARBA" id="ARBA00011356"/>
    </source>
</evidence>
<evidence type="ECO:0000313" key="14">
    <source>
        <dbReference type="WBParaSite" id="L893_g23442.t1"/>
    </source>
</evidence>
<evidence type="ECO:0000256" key="5">
    <source>
        <dbReference type="ARBA" id="ARBA00022842"/>
    </source>
</evidence>
<dbReference type="GO" id="GO:0003924">
    <property type="term" value="F:GTPase activity"/>
    <property type="evidence" value="ECO:0007669"/>
    <property type="project" value="InterPro"/>
</dbReference>
<evidence type="ECO:0000256" key="4">
    <source>
        <dbReference type="ARBA" id="ARBA00022741"/>
    </source>
</evidence>
<dbReference type="PRINTS" id="PR00318">
    <property type="entry name" value="GPROTEINA"/>
</dbReference>
<feature type="binding site" evidence="10">
    <location>
        <begin position="225"/>
        <end position="226"/>
    </location>
    <ligand>
        <name>GTP</name>
        <dbReference type="ChEBI" id="CHEBI:37565"/>
    </ligand>
</feature>
<organism evidence="13 14">
    <name type="scientific">Steinernema glaseri</name>
    <dbReference type="NCBI Taxonomy" id="37863"/>
    <lineage>
        <taxon>Eukaryota</taxon>
        <taxon>Metazoa</taxon>
        <taxon>Ecdysozoa</taxon>
        <taxon>Nematoda</taxon>
        <taxon>Chromadorea</taxon>
        <taxon>Rhabditida</taxon>
        <taxon>Tylenchina</taxon>
        <taxon>Panagrolaimomorpha</taxon>
        <taxon>Strongyloidoidea</taxon>
        <taxon>Steinernematidae</taxon>
        <taxon>Steinernema</taxon>
    </lineage>
</organism>
<dbReference type="Gene3D" id="1.10.400.10">
    <property type="entry name" value="GI Alpha 1, domain 2-like"/>
    <property type="match status" value="1"/>
</dbReference>
<evidence type="ECO:0000256" key="11">
    <source>
        <dbReference type="PIRSR" id="PIRSR601019-2"/>
    </source>
</evidence>
<feature type="compositionally biased region" description="Polar residues" evidence="12">
    <location>
        <begin position="275"/>
        <end position="286"/>
    </location>
</feature>
<proteinExistence type="predicted"/>
<evidence type="ECO:0000256" key="2">
    <source>
        <dbReference type="ARBA" id="ARBA00022707"/>
    </source>
</evidence>
<sequence length="294" mass="32238">MQVAAFFLKGEHPTDDNHPDSLCVLAFTYFPYDVSSARVLVGRQVQSRQLQSTSTANAPRAATSMTGLLRAFTDFVMGSCQSTEVKVQTAVSKQIDKQLYAQKARMIQKLLLLGPGESGKSTCLKQMQILHNNGFTQAEIEDRKCIVYSNTVQSMLAITSNMPNLGIALDDPKLDNGIQAIQRHVDGGFETSAFSPEVKAALAALWADGGVRAAYEKRSQYQLNDSAKYFFDNLERIARKDYTPTEQDILYTRVATAGVVQVTFTANNIDFNTTSFQQGSGRSASTDGLLPKHG</sequence>
<dbReference type="SUPFAM" id="SSF47895">
    <property type="entry name" value="Transducin (alpha subunit), insertion domain"/>
    <property type="match status" value="1"/>
</dbReference>
<dbReference type="GO" id="GO:0005525">
    <property type="term" value="F:GTP binding"/>
    <property type="evidence" value="ECO:0007669"/>
    <property type="project" value="UniProtKB-KW"/>
</dbReference>